<dbReference type="Pfam" id="PF13640">
    <property type="entry name" value="2OG-FeII_Oxy_3"/>
    <property type="match status" value="1"/>
</dbReference>
<accession>A0A6B0XZ88</accession>
<gene>
    <name evidence="2" type="ORF">F4Y60_03290</name>
</gene>
<dbReference type="EMBL" id="VXRY01000128">
    <property type="protein sequence ID" value="MXY33113.1"/>
    <property type="molecule type" value="Genomic_DNA"/>
</dbReference>
<dbReference type="InterPro" id="IPR044862">
    <property type="entry name" value="Pro_4_hyd_alph_FE2OG_OXY"/>
</dbReference>
<reference evidence="2" key="1">
    <citation type="submission" date="2019-09" db="EMBL/GenBank/DDBJ databases">
        <title>Characterisation of the sponge microbiome using genome-centric metagenomics.</title>
        <authorList>
            <person name="Engelberts J.P."/>
            <person name="Robbins S.J."/>
            <person name="De Goeij J.M."/>
            <person name="Aranda M."/>
            <person name="Bell S.C."/>
            <person name="Webster N.S."/>
        </authorList>
    </citation>
    <scope>NUCLEOTIDE SEQUENCE</scope>
    <source>
        <strain evidence="2">SB0664_bin_43</strain>
    </source>
</reference>
<name>A0A6B0XZ88_9RHOB</name>
<sequence>MSDDFDEEFGFYFSFDERLSGLSNLISSIDRPGDYCAHGRLHTPMPRISSQATGVLAFPLQPAQLKELVALGERAPYGRGEETILDRSVRDCRQISPDQIVVGGASWDETFGQVLDRAAAGLGYPADAVQAELYKFLLYEEGGFFSPHRDTEKADGMVATLVVALPVAGNGGELIIRHLAREAVVDMRSEDPSELVYAAFYADCEHEIRPVTEGHRACLVYNLVLAPGGDVAKSAPDYGHLVERIASEIEHRFAAPDAPEKLVWLLEHDYSIAGLSFGTLKNVDAAVGRVLTLAAAQAGCVMHAAIVHVDEHASVEYFGGDYARQIDDVGDDEYEIYEVYERKCELDDWVHPDFGSVDYGQLELAPDELMPPGRIRDWVPDQSRLTEASGNEGAEVERLYRNAAIVLWPAKESLRVLAQAGSTALSVLLAHAEGRAAADEGSDPPLDAIALEISEVWPVPGAYMHRSDREEWEQDSAAVLSRLCGMENRQAADTFLDRIVVPHYGPGLNAALLEATLRMAGEEMANRLLRLVDTHFARQPAAVVDLMTGMSDALDEGREVVAQGALEDIVMRICSAAPAMVDARTSENAEQSWIEWRERSTKALDGNTLRQILQLAWRFDLECSLRAVADALIEEPEVAPPDRTLPSVLSELGTARPLLAAASPAFARLWQHSAGFLLARSGAPPADPVDWTVSSEDLDCGCEHCA</sequence>
<comment type="caution">
    <text evidence="2">The sequence shown here is derived from an EMBL/GenBank/DDBJ whole genome shotgun (WGS) entry which is preliminary data.</text>
</comment>
<feature type="non-terminal residue" evidence="2">
    <location>
        <position position="706"/>
    </location>
</feature>
<organism evidence="2">
    <name type="scientific">Boseongicola sp. SB0664_bin_43</name>
    <dbReference type="NCBI Taxonomy" id="2604844"/>
    <lineage>
        <taxon>Bacteria</taxon>
        <taxon>Pseudomonadati</taxon>
        <taxon>Pseudomonadota</taxon>
        <taxon>Alphaproteobacteria</taxon>
        <taxon>Rhodobacterales</taxon>
        <taxon>Paracoccaceae</taxon>
        <taxon>Boseongicola</taxon>
    </lineage>
</organism>
<dbReference type="Gene3D" id="2.60.120.620">
    <property type="entry name" value="q2cbj1_9rhob like domain"/>
    <property type="match status" value="1"/>
</dbReference>
<proteinExistence type="predicted"/>
<dbReference type="AlphaFoldDB" id="A0A6B0XZ88"/>
<protein>
    <submittedName>
        <fullName evidence="2">2OG-Fe(II) oxygenase</fullName>
    </submittedName>
</protein>
<evidence type="ECO:0000259" key="1">
    <source>
        <dbReference type="Pfam" id="PF13640"/>
    </source>
</evidence>
<dbReference type="PANTHER" id="PTHR33099">
    <property type="entry name" value="FE2OG DIOXYGENASE DOMAIN-CONTAINING PROTEIN"/>
    <property type="match status" value="1"/>
</dbReference>
<feature type="domain" description="Prolyl 4-hydroxylase alpha subunit Fe(2+) 2OG dioxygenase" evidence="1">
    <location>
        <begin position="135"/>
        <end position="221"/>
    </location>
</feature>
<evidence type="ECO:0000313" key="2">
    <source>
        <dbReference type="EMBL" id="MXY33113.1"/>
    </source>
</evidence>
<dbReference type="PANTHER" id="PTHR33099:SF7">
    <property type="entry name" value="MYND-TYPE DOMAIN-CONTAINING PROTEIN"/>
    <property type="match status" value="1"/>
</dbReference>